<dbReference type="Proteomes" id="UP000516893">
    <property type="component" value="Segment"/>
</dbReference>
<organism evidence="1 2">
    <name type="scientific">Achromobacter phage Mano</name>
    <dbReference type="NCBI Taxonomy" id="2767570"/>
    <lineage>
        <taxon>Viruses</taxon>
        <taxon>Duplodnaviria</taxon>
        <taxon>Heunggongvirae</taxon>
        <taxon>Uroviricota</taxon>
        <taxon>Caudoviricetes</taxon>
        <taxon>Manovirus</taxon>
        <taxon>Manovirus Mano</taxon>
    </lineage>
</organism>
<dbReference type="InterPro" id="IPR006498">
    <property type="entry name" value="Tail_tube"/>
</dbReference>
<evidence type="ECO:0000313" key="2">
    <source>
        <dbReference type="Proteomes" id="UP000516893"/>
    </source>
</evidence>
<dbReference type="Pfam" id="PF04985">
    <property type="entry name" value="Phage_tube"/>
    <property type="match status" value="1"/>
</dbReference>
<protein>
    <submittedName>
        <fullName evidence="1">Tail tube protein</fullName>
    </submittedName>
</protein>
<sequence length="168" mass="18282">MAARDVVKYFNIFVDGRGYAGQSTEFNPPNLSLATEEFRAGGMAAPVDLTMGMEKLVSDFSLQSYNRDVLANFGVVEGQLVPFVIREALESWDGTQTGVVHTMRAKIVTIEQGTRAPGQLAPMKVNLSLAYYKLQHGGQVVHEIDVENMVANINGTDLLAGFRGLLGM</sequence>
<evidence type="ECO:0000313" key="1">
    <source>
        <dbReference type="EMBL" id="QOE32752.1"/>
    </source>
</evidence>
<accession>A0A7L8G6R6</accession>
<dbReference type="NCBIfam" id="TIGR01611">
    <property type="entry name" value="tail_tube"/>
    <property type="match status" value="1"/>
</dbReference>
<name>A0A7L8G6R6_9CAUD</name>
<proteinExistence type="predicted"/>
<reference evidence="1 2" key="1">
    <citation type="submission" date="2020-07" db="EMBL/GenBank/DDBJ databases">
        <title>Complete genome sequence of Achromobacter sp. phage Mano.</title>
        <authorList>
            <person name="Bartz M.L."/>
            <person name="Yao G.W."/>
            <person name="Le T."/>
            <person name="Gonzalez C."/>
            <person name="Young R."/>
            <person name="Liu M."/>
        </authorList>
    </citation>
    <scope>NUCLEOTIDE SEQUENCE [LARGE SCALE GENOMIC DNA]</scope>
</reference>
<gene>
    <name evidence="1" type="ORF">CPT_Mano_019</name>
</gene>
<dbReference type="EMBL" id="MT708550">
    <property type="protein sequence ID" value="QOE32752.1"/>
    <property type="molecule type" value="Genomic_DNA"/>
</dbReference>
<keyword evidence="2" id="KW-1185">Reference proteome</keyword>